<accession>A0A0W0ZCF8</accession>
<reference evidence="3 4" key="1">
    <citation type="submission" date="2015-11" db="EMBL/GenBank/DDBJ databases">
        <title>Genomic analysis of 38 Legionella species identifies large and diverse effector repertoires.</title>
        <authorList>
            <person name="Burstein D."/>
            <person name="Amaro F."/>
            <person name="Zusman T."/>
            <person name="Lifshitz Z."/>
            <person name="Cohen O."/>
            <person name="Gilbert J.A."/>
            <person name="Pupko T."/>
            <person name="Shuman H.A."/>
            <person name="Segal G."/>
        </authorList>
    </citation>
    <scope>NUCLEOTIDE SEQUENCE [LARGE SCALE GENOMIC DNA]</scope>
    <source>
        <strain evidence="3 4">IMVS3376</strain>
    </source>
</reference>
<sequence>MRLEPNKLLCYKKTEIDSHGKLNFFLEKHSTKEGTWGKLFLHEGAIDFVFLNGQGKELSRDRINEEHSQILIPPAAWHKIIPVSESFKATLEFYCIPQRYFNKKHGLSPVHSDLMYVYQTYLSHLQSASILDVGCGSGRNLLYLAKMGHRVKGLDFSQSAVDTIQDIAQKEALPEVVAQLHDLNQPLILDAERFDFVLSTVTLQFLNPMRIPSLLTELQELTKTDGYHFLVFPIQSELYPLPDFFTYLPQKEEIYHRYQDNGWSILEYKESVGHLHKQDSLGRQISGLFGILLAQKIV</sequence>
<dbReference type="Proteomes" id="UP000054926">
    <property type="component" value="Unassembled WGS sequence"/>
</dbReference>
<organism evidence="3 4">
    <name type="scientific">Legionella steelei</name>
    <dbReference type="NCBI Taxonomy" id="947033"/>
    <lineage>
        <taxon>Bacteria</taxon>
        <taxon>Pseudomonadati</taxon>
        <taxon>Pseudomonadota</taxon>
        <taxon>Gammaproteobacteria</taxon>
        <taxon>Legionellales</taxon>
        <taxon>Legionellaceae</taxon>
        <taxon>Legionella</taxon>
    </lineage>
</organism>
<proteinExistence type="predicted"/>
<dbReference type="Gene3D" id="2.60.120.10">
    <property type="entry name" value="Jelly Rolls"/>
    <property type="match status" value="1"/>
</dbReference>
<dbReference type="Pfam" id="PF03848">
    <property type="entry name" value="TehB"/>
    <property type="match status" value="1"/>
</dbReference>
<evidence type="ECO:0000313" key="3">
    <source>
        <dbReference type="EMBL" id="KTD66735.1"/>
    </source>
</evidence>
<dbReference type="CDD" id="cd02440">
    <property type="entry name" value="AdoMet_MTases"/>
    <property type="match status" value="1"/>
</dbReference>
<gene>
    <name evidence="3" type="ORF">Lste_2941</name>
</gene>
<evidence type="ECO:0000259" key="2">
    <source>
        <dbReference type="Pfam" id="PF09313"/>
    </source>
</evidence>
<evidence type="ECO:0000313" key="4">
    <source>
        <dbReference type="Proteomes" id="UP000054926"/>
    </source>
</evidence>
<evidence type="ECO:0000259" key="1">
    <source>
        <dbReference type="Pfam" id="PF03848"/>
    </source>
</evidence>
<dbReference type="SUPFAM" id="SSF53335">
    <property type="entry name" value="S-adenosyl-L-methionine-dependent methyltransferases"/>
    <property type="match status" value="1"/>
</dbReference>
<dbReference type="Pfam" id="PF09313">
    <property type="entry name" value="TehB-like"/>
    <property type="match status" value="1"/>
</dbReference>
<dbReference type="InterPro" id="IPR014710">
    <property type="entry name" value="RmlC-like_jellyroll"/>
</dbReference>
<comment type="caution">
    <text evidence="3">The sequence shown here is derived from an EMBL/GenBank/DDBJ whole genome shotgun (WGS) entry which is preliminary data.</text>
</comment>
<dbReference type="PANTHER" id="PTHR43861:SF1">
    <property type="entry name" value="TRANS-ACONITATE 2-METHYLTRANSFERASE"/>
    <property type="match status" value="1"/>
</dbReference>
<dbReference type="AlphaFoldDB" id="A0A0W0ZCF8"/>
<dbReference type="RefSeq" id="WP_058511794.1">
    <property type="nucleotide sequence ID" value="NZ_LNYY01000021.1"/>
</dbReference>
<protein>
    <submittedName>
        <fullName evidence="3">Tellurite resistance protein TehB</fullName>
    </submittedName>
</protein>
<dbReference type="OrthoDB" id="9804312at2"/>
<feature type="domain" description="Tellurite resistance methyltransferase TehB-like" evidence="1">
    <location>
        <begin position="93"/>
        <end position="289"/>
    </location>
</feature>
<dbReference type="PANTHER" id="PTHR43861">
    <property type="entry name" value="TRANS-ACONITATE 2-METHYLTRANSFERASE-RELATED"/>
    <property type="match status" value="1"/>
</dbReference>
<dbReference type="STRING" id="947033.Lste_2941"/>
<dbReference type="NCBIfam" id="NF008992">
    <property type="entry name" value="PRK12335.1"/>
    <property type="match status" value="1"/>
</dbReference>
<keyword evidence="4" id="KW-1185">Reference proteome</keyword>
<dbReference type="InterPro" id="IPR029063">
    <property type="entry name" value="SAM-dependent_MTases_sf"/>
</dbReference>
<dbReference type="SUPFAM" id="SSF51197">
    <property type="entry name" value="Clavaminate synthase-like"/>
    <property type="match status" value="1"/>
</dbReference>
<dbReference type="Gene3D" id="3.40.50.150">
    <property type="entry name" value="Vaccinia Virus protein VP39"/>
    <property type="match status" value="1"/>
</dbReference>
<dbReference type="PATRIC" id="fig|947033.5.peg.3115"/>
<dbReference type="InterPro" id="IPR015392">
    <property type="entry name" value="TehB/YeaR-like_dom"/>
</dbReference>
<feature type="domain" description="TehB/YeaR-like" evidence="2">
    <location>
        <begin position="24"/>
        <end position="86"/>
    </location>
</feature>
<dbReference type="EMBL" id="LNYY01000021">
    <property type="protein sequence ID" value="KTD66735.1"/>
    <property type="molecule type" value="Genomic_DNA"/>
</dbReference>
<dbReference type="InterPro" id="IPR015985">
    <property type="entry name" value="TehB-like_dom"/>
</dbReference>
<name>A0A0W0ZCF8_9GAMM</name>